<gene>
    <name evidence="4" type="ORF">MELA_02179</name>
</gene>
<dbReference type="AlphaFoldDB" id="A0A564ZKG2"/>
<reference evidence="4 5" key="1">
    <citation type="submission" date="2019-07" db="EMBL/GenBank/DDBJ databases">
        <authorList>
            <person name="Cremers G."/>
        </authorList>
    </citation>
    <scope>NUCLEOTIDE SEQUENCE [LARGE SCALE GENOMIC DNA]</scope>
</reference>
<dbReference type="InterPro" id="IPR046342">
    <property type="entry name" value="CBS_dom_sf"/>
</dbReference>
<dbReference type="EMBL" id="CABIKM010000034">
    <property type="protein sequence ID" value="VUZ85794.1"/>
    <property type="molecule type" value="Genomic_DNA"/>
</dbReference>
<dbReference type="SUPFAM" id="SSF54631">
    <property type="entry name" value="CBS-domain pair"/>
    <property type="match status" value="1"/>
</dbReference>
<dbReference type="PROSITE" id="PS51371">
    <property type="entry name" value="CBS"/>
    <property type="match status" value="2"/>
</dbReference>
<sequence>MAEELVRDWMHRGVITCGPETSIQAVADAMKAHDISALVVVDEAGDAIGVISRTDLVNARFIEPYLKHWRGLTAKHLMSAPVVSVSDTTPLAEAAARLRDRKIHRLVVIERHGPHEKPIGILSITDLAGKA</sequence>
<evidence type="ECO:0000259" key="3">
    <source>
        <dbReference type="PROSITE" id="PS51371"/>
    </source>
</evidence>
<evidence type="ECO:0000256" key="1">
    <source>
        <dbReference type="ARBA" id="ARBA00023122"/>
    </source>
</evidence>
<dbReference type="SMART" id="SM00116">
    <property type="entry name" value="CBS"/>
    <property type="match status" value="2"/>
</dbReference>
<protein>
    <submittedName>
        <fullName evidence="4">Inosine 5'-monophosphate dehydrogenase</fullName>
    </submittedName>
</protein>
<keyword evidence="5" id="KW-1185">Reference proteome</keyword>
<keyword evidence="1 2" id="KW-0129">CBS domain</keyword>
<organism evidence="4 5">
    <name type="scientific">Candidatus Methylomirabilis lanthanidiphila</name>
    <dbReference type="NCBI Taxonomy" id="2211376"/>
    <lineage>
        <taxon>Bacteria</taxon>
        <taxon>Candidatus Methylomirabilota</taxon>
        <taxon>Candidatus Methylomirabilia</taxon>
        <taxon>Candidatus Methylomirabilales</taxon>
        <taxon>Candidatus Methylomirabilaceae</taxon>
        <taxon>Candidatus Methylomirabilis</taxon>
    </lineage>
</organism>
<evidence type="ECO:0000313" key="5">
    <source>
        <dbReference type="Proteomes" id="UP000334340"/>
    </source>
</evidence>
<evidence type="ECO:0000256" key="2">
    <source>
        <dbReference type="PROSITE-ProRule" id="PRU00703"/>
    </source>
</evidence>
<dbReference type="Gene3D" id="3.10.580.10">
    <property type="entry name" value="CBS-domain"/>
    <property type="match status" value="1"/>
</dbReference>
<dbReference type="InterPro" id="IPR000644">
    <property type="entry name" value="CBS_dom"/>
</dbReference>
<dbReference type="Pfam" id="PF00571">
    <property type="entry name" value="CBS"/>
    <property type="match status" value="2"/>
</dbReference>
<name>A0A564ZKG2_9BACT</name>
<dbReference type="PANTHER" id="PTHR43080">
    <property type="entry name" value="CBS DOMAIN-CONTAINING PROTEIN CBSX3, MITOCHONDRIAL"/>
    <property type="match status" value="1"/>
</dbReference>
<proteinExistence type="predicted"/>
<dbReference type="PANTHER" id="PTHR43080:SF26">
    <property type="entry name" value="REGULATORY PROTEIN"/>
    <property type="match status" value="1"/>
</dbReference>
<evidence type="ECO:0000313" key="4">
    <source>
        <dbReference type="EMBL" id="VUZ85794.1"/>
    </source>
</evidence>
<dbReference type="Proteomes" id="UP000334340">
    <property type="component" value="Unassembled WGS sequence"/>
</dbReference>
<feature type="domain" description="CBS" evidence="3">
    <location>
        <begin position="10"/>
        <end position="68"/>
    </location>
</feature>
<accession>A0A564ZKG2</accession>
<feature type="domain" description="CBS" evidence="3">
    <location>
        <begin position="78"/>
        <end position="131"/>
    </location>
</feature>
<dbReference type="InterPro" id="IPR051257">
    <property type="entry name" value="Diverse_CBS-Domain"/>
</dbReference>